<dbReference type="SUPFAM" id="SSF50978">
    <property type="entry name" value="WD40 repeat-like"/>
    <property type="match status" value="2"/>
</dbReference>
<feature type="region of interest" description="Disordered" evidence="4">
    <location>
        <begin position="736"/>
        <end position="758"/>
    </location>
</feature>
<dbReference type="InterPro" id="IPR001680">
    <property type="entry name" value="WD40_rpt"/>
</dbReference>
<dbReference type="PROSITE" id="PS00678">
    <property type="entry name" value="WD_REPEATS_1"/>
    <property type="match status" value="5"/>
</dbReference>
<reference evidence="7" key="1">
    <citation type="submission" date="2022-07" db="EMBL/GenBank/DDBJ databases">
        <title>Genome Sequence of Leucocoprinus birnbaumii.</title>
        <authorList>
            <person name="Buettner E."/>
        </authorList>
    </citation>
    <scope>NUCLEOTIDE SEQUENCE</scope>
    <source>
        <strain evidence="7">VT141</strain>
    </source>
</reference>
<dbReference type="InterPro" id="IPR036322">
    <property type="entry name" value="WD40_repeat_dom_sf"/>
</dbReference>
<evidence type="ECO:0000313" key="8">
    <source>
        <dbReference type="Proteomes" id="UP001213000"/>
    </source>
</evidence>
<keyword evidence="5" id="KW-0472">Membrane</keyword>
<dbReference type="Gene3D" id="1.10.510.10">
    <property type="entry name" value="Transferase(Phosphotransferase) domain 1"/>
    <property type="match status" value="1"/>
</dbReference>
<dbReference type="InterPro" id="IPR020472">
    <property type="entry name" value="WD40_PAC1"/>
</dbReference>
<dbReference type="PROSITE" id="PS50011">
    <property type="entry name" value="PROTEIN_KINASE_DOM"/>
    <property type="match status" value="1"/>
</dbReference>
<dbReference type="PROSITE" id="PS50082">
    <property type="entry name" value="WD_REPEATS_2"/>
    <property type="match status" value="7"/>
</dbReference>
<keyword evidence="1 3" id="KW-0853">WD repeat</keyword>
<feature type="region of interest" description="Disordered" evidence="4">
    <location>
        <begin position="1675"/>
        <end position="1721"/>
    </location>
</feature>
<dbReference type="PRINTS" id="PR00320">
    <property type="entry name" value="GPROTEINBRPT"/>
</dbReference>
<protein>
    <recommendedName>
        <fullName evidence="6">Protein kinase domain-containing protein</fullName>
    </recommendedName>
</protein>
<feature type="repeat" description="WD" evidence="3">
    <location>
        <begin position="1125"/>
        <end position="1160"/>
    </location>
</feature>
<dbReference type="Gene3D" id="2.130.10.10">
    <property type="entry name" value="YVTN repeat-like/Quinoprotein amine dehydrogenase"/>
    <property type="match status" value="3"/>
</dbReference>
<feature type="repeat" description="WD" evidence="3">
    <location>
        <begin position="1035"/>
        <end position="1068"/>
    </location>
</feature>
<dbReference type="InterPro" id="IPR019775">
    <property type="entry name" value="WD40_repeat_CS"/>
</dbReference>
<feature type="compositionally biased region" description="Pro residues" evidence="4">
    <location>
        <begin position="1330"/>
        <end position="1342"/>
    </location>
</feature>
<feature type="compositionally biased region" description="Low complexity" evidence="4">
    <location>
        <begin position="1575"/>
        <end position="1592"/>
    </location>
</feature>
<feature type="compositionally biased region" description="Low complexity" evidence="4">
    <location>
        <begin position="1343"/>
        <end position="1380"/>
    </location>
</feature>
<dbReference type="CDD" id="cd00200">
    <property type="entry name" value="WD40"/>
    <property type="match status" value="1"/>
</dbReference>
<feature type="compositionally biased region" description="Low complexity" evidence="4">
    <location>
        <begin position="1818"/>
        <end position="1833"/>
    </location>
</feature>
<evidence type="ECO:0000256" key="4">
    <source>
        <dbReference type="SAM" id="MobiDB-lite"/>
    </source>
</evidence>
<feature type="compositionally biased region" description="Polar residues" evidence="4">
    <location>
        <begin position="1684"/>
        <end position="1700"/>
    </location>
</feature>
<feature type="repeat" description="WD" evidence="3">
    <location>
        <begin position="1184"/>
        <end position="1219"/>
    </location>
</feature>
<evidence type="ECO:0000256" key="2">
    <source>
        <dbReference type="ARBA" id="ARBA00022737"/>
    </source>
</evidence>
<dbReference type="PANTHER" id="PTHR19848:SF8">
    <property type="entry name" value="F-BOX AND WD REPEAT DOMAIN CONTAINING 7"/>
    <property type="match status" value="1"/>
</dbReference>
<dbReference type="PROSITE" id="PS00108">
    <property type="entry name" value="PROTEIN_KINASE_ST"/>
    <property type="match status" value="1"/>
</dbReference>
<feature type="repeat" description="WD" evidence="3">
    <location>
        <begin position="1083"/>
        <end position="1124"/>
    </location>
</feature>
<feature type="repeat" description="WD" evidence="3">
    <location>
        <begin position="181"/>
        <end position="222"/>
    </location>
</feature>
<keyword evidence="5" id="KW-1133">Transmembrane helix</keyword>
<gene>
    <name evidence="7" type="ORF">NP233_g7096</name>
</gene>
<name>A0AAD5VPZ7_9AGAR</name>
<dbReference type="EMBL" id="JANIEX010000499">
    <property type="protein sequence ID" value="KAJ3566279.1"/>
    <property type="molecule type" value="Genomic_DNA"/>
</dbReference>
<dbReference type="GO" id="GO:0005524">
    <property type="term" value="F:ATP binding"/>
    <property type="evidence" value="ECO:0007669"/>
    <property type="project" value="InterPro"/>
</dbReference>
<feature type="repeat" description="WD" evidence="3">
    <location>
        <begin position="1226"/>
        <end position="1256"/>
    </location>
</feature>
<keyword evidence="2" id="KW-0677">Repeat</keyword>
<dbReference type="SUPFAM" id="SSF56112">
    <property type="entry name" value="Protein kinase-like (PK-like)"/>
    <property type="match status" value="1"/>
</dbReference>
<evidence type="ECO:0000259" key="6">
    <source>
        <dbReference type="PROSITE" id="PS50011"/>
    </source>
</evidence>
<dbReference type="PROSITE" id="PS50294">
    <property type="entry name" value="WD_REPEATS_REGION"/>
    <property type="match status" value="7"/>
</dbReference>
<evidence type="ECO:0000256" key="5">
    <source>
        <dbReference type="SAM" id="Phobius"/>
    </source>
</evidence>
<feature type="compositionally biased region" description="Low complexity" evidence="4">
    <location>
        <begin position="1701"/>
        <end position="1719"/>
    </location>
</feature>
<dbReference type="InterPro" id="IPR000719">
    <property type="entry name" value="Prot_kinase_dom"/>
</dbReference>
<dbReference type="Pfam" id="PF00400">
    <property type="entry name" value="WD40"/>
    <property type="match status" value="8"/>
</dbReference>
<comment type="caution">
    <text evidence="7">The sequence shown here is derived from an EMBL/GenBank/DDBJ whole genome shotgun (WGS) entry which is preliminary data.</text>
</comment>
<feature type="repeat" description="WD" evidence="3">
    <location>
        <begin position="1002"/>
        <end position="1034"/>
    </location>
</feature>
<dbReference type="InterPro" id="IPR011009">
    <property type="entry name" value="Kinase-like_dom_sf"/>
</dbReference>
<evidence type="ECO:0000313" key="7">
    <source>
        <dbReference type="EMBL" id="KAJ3566279.1"/>
    </source>
</evidence>
<feature type="compositionally biased region" description="Low complexity" evidence="4">
    <location>
        <begin position="1311"/>
        <end position="1329"/>
    </location>
</feature>
<sequence>MAYISLPVVTVQHDFRDVIRDVDAGVVPVDKFWVSCYKSGEPSVHAKVEVELDEVDRNLVRFKSREGDVEFANANSGYSVESKSLDIPPTTVILSAQEYKASEGRIRDWASRRLSSGLSTPPHKQTQTDISKPHVSNITSLTFFPSSRVLLSSGADFGLTILSADFPDGEATTRMHPVRVLRGHTRSVTSASILGLGRNIVSSSMDSTLRLWDVPSGGVISTIHASAAVLCTTLGARIPTPPDGEDLPPSETPDERETADVAQTVTYAGLQNGSFEVFDLRSKSSIHKSPSSSSSASINAISCLQSQNLLATGASDGIVTLYDVRSLSSPLTLFRRNEASITDIEFAPQANRDTSSEEGYNVGLAIATADGLPYVASLIPEGPGVQAELIGVDCDPVRNIRSTITPASRAQEQVPAYVQQLIEEIRAHHGTTSGTENQDDQRLLGLQRLLAQPLRVAYEGVIGLNADDMRPLVNYIDEAIKSSLKEPKQRSRALALLPKVIASTHIFPERLLTKPVPYQHRPRAHGGFGLVYQGVDPTLCVKVIQQVDMNAVAPWIRELILWAHSEHENLLPFKGMFFENSENNLRHICLVSPFMVNGNLSEYAPHLNQKARLPLLFDVANGLDFLHELGIVHGDLKGQNVLITGQGRAMITDFGSSRVSSTTASTTKNASLTISFAAPEVVVGGEKASKMSDLWSFGCLTYEVFLTWTLSRKRPYYQYSSNQIISLLLRNEPPSRPGLVKASRRGPGQDSESDEDMDDFLEDHSWDPIDDIAWGLTIRCFSPLPRDLLELRIIQKELQAMINSDRGRGSVPVNIDPAHSLVKGDFDLQLNAEPSPEILSSGDQSYDEHAQMTIDHPELKSGTNQVPSERELDNMAMIEFTTSTAADAIDAGSLAPAGSSINAPSSVNVNFGDIDIDSVSSEWVKKGDDWFAISNPREFNVQIMHTLQHESVVCCVRFSADGKYLATGCNRSAHIYDIKTGQRIRLLIHDTSSWKGTAYTRSVQFSPDGKYLATGSEDKKIRIWDIAKKTIRSVLDGHQQEIYSLDFSPDGRLLFSGSGDNTVRIWDMVDGTSKVLTINDHDSLNNDAGVTSVAISPNGQFVAAGMLDTAVSIWDVQSGTLVERLRGHGDSVYSITFTPDGKGLVSGSLDKTLKYWDISNFLALEKMAKEGKSDDKGSPCTMNFTGHRDFVLSVAVSHDGRWIASGSKDRGVHFWDAKNALVQCFLGGHANSVTSVDLSPTGNILATGSGDWRVRILGFFAHLCFPQPTMFNHRRQRQDGSGPSAADGGPSPPVSLPTSGGTGGTGPTGPPDSGSPSTDPVTSPPVTISDPPPPSSQPPTTPPSSADPSTSRITTPSSRVEESTSTSTFVPTSTVETSTTTPPPPPPSSTTEFVESATSTVSSTSFTTIVTTGADGSVFTTTSALPTSLSTAPPNAHQSNRVPIIAGTTTAVIAVLLILLGVLFLYRRNKLRKLWDEIASRRNRGRRERKGLLEDEDFDDDIPGSGTGTMSSRGGVGMRMYRDEEGGSHSRASSAASSRFGTRPGVGGAFLPPSTSSNSFYPTHPSTAYHPPQTPTSSSFLHSHSPTSTSTYPHDRNLSSTSLRTHSPAPSLFRARASESGSIFREEGVWPPPGEASEFVDPFVGHVKKVSEEVSVGGEVGRSVLGVMGAAAPTTGAGAGAATSLRNLSSSPSPTMMARQSPSPTMATTTPSTSTPTPALHSSIPIGSSSNANAGAGIHDRSTIGGTGTNLAEINSLTPHAATPRATAMAMAVPQKSHSRQSSAGSNGRSISPMPVSGPVPLKSILKKSSNGSGMVGGASPTSPSSGFSRSSPNYQPRKMSSSGSIDLTPTPTPLARSTFSAQPTTISTTQQGQGQGQGQTSRSSTMGTTRTNTSESMYSNSTADADMSGEFGFRWRRAAAWCSEEYNSRL</sequence>
<feature type="region of interest" description="Disordered" evidence="4">
    <location>
        <begin position="1494"/>
        <end position="1610"/>
    </location>
</feature>
<keyword evidence="8" id="KW-1185">Reference proteome</keyword>
<feature type="compositionally biased region" description="Polar residues" evidence="4">
    <location>
        <begin position="1780"/>
        <end position="1790"/>
    </location>
</feature>
<feature type="compositionally biased region" description="Polar residues" evidence="4">
    <location>
        <begin position="1839"/>
        <end position="1864"/>
    </location>
</feature>
<feature type="compositionally biased region" description="Low complexity" evidence="4">
    <location>
        <begin position="1865"/>
        <end position="1895"/>
    </location>
</feature>
<evidence type="ECO:0000256" key="3">
    <source>
        <dbReference type="PROSITE-ProRule" id="PRU00221"/>
    </source>
</evidence>
<feature type="compositionally biased region" description="Low complexity" evidence="4">
    <location>
        <begin position="1529"/>
        <end position="1539"/>
    </location>
</feature>
<accession>A0AAD5VPZ7</accession>
<feature type="compositionally biased region" description="Polar residues" evidence="4">
    <location>
        <begin position="1553"/>
        <end position="1566"/>
    </location>
</feature>
<dbReference type="Pfam" id="PF00069">
    <property type="entry name" value="Pkinase"/>
    <property type="match status" value="1"/>
</dbReference>
<feature type="transmembrane region" description="Helical" evidence="5">
    <location>
        <begin position="1444"/>
        <end position="1466"/>
    </location>
</feature>
<feature type="domain" description="Protein kinase" evidence="6">
    <location>
        <begin position="517"/>
        <end position="767"/>
    </location>
</feature>
<dbReference type="InterPro" id="IPR008271">
    <property type="entry name" value="Ser/Thr_kinase_AS"/>
</dbReference>
<keyword evidence="5" id="KW-0812">Transmembrane</keyword>
<feature type="compositionally biased region" description="Low complexity" evidence="4">
    <location>
        <begin position="1279"/>
        <end position="1289"/>
    </location>
</feature>
<dbReference type="Proteomes" id="UP001213000">
    <property type="component" value="Unassembled WGS sequence"/>
</dbReference>
<dbReference type="SMART" id="SM00320">
    <property type="entry name" value="WD40"/>
    <property type="match status" value="10"/>
</dbReference>
<evidence type="ECO:0000256" key="1">
    <source>
        <dbReference type="ARBA" id="ARBA00022574"/>
    </source>
</evidence>
<proteinExistence type="predicted"/>
<dbReference type="PANTHER" id="PTHR19848">
    <property type="entry name" value="WD40 REPEAT PROTEIN"/>
    <property type="match status" value="1"/>
</dbReference>
<dbReference type="GO" id="GO:0004672">
    <property type="term" value="F:protein kinase activity"/>
    <property type="evidence" value="ECO:0007669"/>
    <property type="project" value="InterPro"/>
</dbReference>
<dbReference type="SMART" id="SM00220">
    <property type="entry name" value="S_TKc"/>
    <property type="match status" value="1"/>
</dbReference>
<dbReference type="InterPro" id="IPR015943">
    <property type="entry name" value="WD40/YVTN_repeat-like_dom_sf"/>
</dbReference>
<feature type="region of interest" description="Disordered" evidence="4">
    <location>
        <begin position="1273"/>
        <end position="1393"/>
    </location>
</feature>
<organism evidence="7 8">
    <name type="scientific">Leucocoprinus birnbaumii</name>
    <dbReference type="NCBI Taxonomy" id="56174"/>
    <lineage>
        <taxon>Eukaryota</taxon>
        <taxon>Fungi</taxon>
        <taxon>Dikarya</taxon>
        <taxon>Basidiomycota</taxon>
        <taxon>Agaricomycotina</taxon>
        <taxon>Agaricomycetes</taxon>
        <taxon>Agaricomycetidae</taxon>
        <taxon>Agaricales</taxon>
        <taxon>Agaricineae</taxon>
        <taxon>Agaricaceae</taxon>
        <taxon>Leucocoprinus</taxon>
    </lineage>
</organism>
<feature type="region of interest" description="Disordered" evidence="4">
    <location>
        <begin position="1767"/>
        <end position="1909"/>
    </location>
</feature>